<dbReference type="AlphaFoldDB" id="X0UEL5"/>
<feature type="transmembrane region" description="Helical" evidence="1">
    <location>
        <begin position="36"/>
        <end position="54"/>
    </location>
</feature>
<sequence length="70" mass="7733">FTPFPAIHALIDYQGALDPDGGAGVRLLESARYTRVFFSLVAAAAYLGITYSLYKNMVRGFDMTVRRQTA</sequence>
<protein>
    <submittedName>
        <fullName evidence="2">Uncharacterized protein</fullName>
    </submittedName>
</protein>
<reference evidence="2" key="1">
    <citation type="journal article" date="2014" name="Front. Microbiol.">
        <title>High frequency of phylogenetically diverse reductive dehalogenase-homologous genes in deep subseafloor sedimentary metagenomes.</title>
        <authorList>
            <person name="Kawai M."/>
            <person name="Futagami T."/>
            <person name="Toyoda A."/>
            <person name="Takaki Y."/>
            <person name="Nishi S."/>
            <person name="Hori S."/>
            <person name="Arai W."/>
            <person name="Tsubouchi T."/>
            <person name="Morono Y."/>
            <person name="Uchiyama I."/>
            <person name="Ito T."/>
            <person name="Fujiyama A."/>
            <person name="Inagaki F."/>
            <person name="Takami H."/>
        </authorList>
    </citation>
    <scope>NUCLEOTIDE SEQUENCE</scope>
    <source>
        <strain evidence="2">Expedition CK06-06</strain>
    </source>
</reference>
<evidence type="ECO:0000313" key="2">
    <source>
        <dbReference type="EMBL" id="GAF98842.1"/>
    </source>
</evidence>
<keyword evidence="1" id="KW-0812">Transmembrane</keyword>
<feature type="non-terminal residue" evidence="2">
    <location>
        <position position="1"/>
    </location>
</feature>
<gene>
    <name evidence="2" type="ORF">S01H1_22007</name>
</gene>
<comment type="caution">
    <text evidence="2">The sequence shown here is derived from an EMBL/GenBank/DDBJ whole genome shotgun (WGS) entry which is preliminary data.</text>
</comment>
<keyword evidence="1" id="KW-0472">Membrane</keyword>
<accession>X0UEL5</accession>
<evidence type="ECO:0000256" key="1">
    <source>
        <dbReference type="SAM" id="Phobius"/>
    </source>
</evidence>
<organism evidence="2">
    <name type="scientific">marine sediment metagenome</name>
    <dbReference type="NCBI Taxonomy" id="412755"/>
    <lineage>
        <taxon>unclassified sequences</taxon>
        <taxon>metagenomes</taxon>
        <taxon>ecological metagenomes</taxon>
    </lineage>
</organism>
<keyword evidence="1" id="KW-1133">Transmembrane helix</keyword>
<dbReference type="EMBL" id="BARS01012324">
    <property type="protein sequence ID" value="GAF98842.1"/>
    <property type="molecule type" value="Genomic_DNA"/>
</dbReference>
<name>X0UEL5_9ZZZZ</name>
<proteinExistence type="predicted"/>